<gene>
    <name evidence="2" type="ORF">LCGC14_0125190</name>
</gene>
<proteinExistence type="predicted"/>
<keyword evidence="1" id="KW-0472">Membrane</keyword>
<dbReference type="InterPro" id="IPR050408">
    <property type="entry name" value="HGPRT"/>
</dbReference>
<keyword evidence="1" id="KW-1133">Transmembrane helix</keyword>
<comment type="caution">
    <text evidence="2">The sequence shown here is derived from an EMBL/GenBank/DDBJ whole genome shotgun (WGS) entry which is preliminary data.</text>
</comment>
<sequence>MKNRSSTSSARCARSCGDAYAAHPPAGRVLMTPEQIAQRVEQLADALVDRYDGRRVVVLTVLAGAIVFLANLIRRLPMPLEADLVGFDVPDAFVVGYGLDFNGLHRNLPDIRVLSVHDEGSLA</sequence>
<evidence type="ECO:0000256" key="1">
    <source>
        <dbReference type="SAM" id="Phobius"/>
    </source>
</evidence>
<accession>A0A0F9V9Q7</accession>
<dbReference type="GO" id="GO:0005829">
    <property type="term" value="C:cytosol"/>
    <property type="evidence" value="ECO:0007669"/>
    <property type="project" value="TreeGrafter"/>
</dbReference>
<dbReference type="AlphaFoldDB" id="A0A0F9V9Q7"/>
<dbReference type="SUPFAM" id="SSF53271">
    <property type="entry name" value="PRTase-like"/>
    <property type="match status" value="1"/>
</dbReference>
<evidence type="ECO:0000313" key="2">
    <source>
        <dbReference type="EMBL" id="KKO00745.1"/>
    </source>
</evidence>
<reference evidence="2" key="1">
    <citation type="journal article" date="2015" name="Nature">
        <title>Complex archaea that bridge the gap between prokaryotes and eukaryotes.</title>
        <authorList>
            <person name="Spang A."/>
            <person name="Saw J.H."/>
            <person name="Jorgensen S.L."/>
            <person name="Zaremba-Niedzwiedzka K."/>
            <person name="Martijn J."/>
            <person name="Lind A.E."/>
            <person name="van Eijk R."/>
            <person name="Schleper C."/>
            <person name="Guy L."/>
            <person name="Ettema T.J."/>
        </authorList>
    </citation>
    <scope>NUCLEOTIDE SEQUENCE</scope>
</reference>
<dbReference type="GO" id="GO:0004422">
    <property type="term" value="F:hypoxanthine phosphoribosyltransferase activity"/>
    <property type="evidence" value="ECO:0007669"/>
    <property type="project" value="TreeGrafter"/>
</dbReference>
<dbReference type="GO" id="GO:0046100">
    <property type="term" value="P:hypoxanthine metabolic process"/>
    <property type="evidence" value="ECO:0007669"/>
    <property type="project" value="TreeGrafter"/>
</dbReference>
<dbReference type="GO" id="GO:0000287">
    <property type="term" value="F:magnesium ion binding"/>
    <property type="evidence" value="ECO:0007669"/>
    <property type="project" value="TreeGrafter"/>
</dbReference>
<keyword evidence="1" id="KW-0812">Transmembrane</keyword>
<dbReference type="PANTHER" id="PTHR43340:SF1">
    <property type="entry name" value="HYPOXANTHINE PHOSPHORIBOSYLTRANSFERASE"/>
    <property type="match status" value="1"/>
</dbReference>
<dbReference type="InterPro" id="IPR029057">
    <property type="entry name" value="PRTase-like"/>
</dbReference>
<dbReference type="Gene3D" id="3.40.50.2020">
    <property type="match status" value="2"/>
</dbReference>
<feature type="transmembrane region" description="Helical" evidence="1">
    <location>
        <begin position="56"/>
        <end position="73"/>
    </location>
</feature>
<dbReference type="GO" id="GO:0032264">
    <property type="term" value="P:IMP salvage"/>
    <property type="evidence" value="ECO:0007669"/>
    <property type="project" value="TreeGrafter"/>
</dbReference>
<dbReference type="EMBL" id="LAZR01000039">
    <property type="protein sequence ID" value="KKO00745.1"/>
    <property type="molecule type" value="Genomic_DNA"/>
</dbReference>
<dbReference type="GO" id="GO:0032263">
    <property type="term" value="P:GMP salvage"/>
    <property type="evidence" value="ECO:0007669"/>
    <property type="project" value="TreeGrafter"/>
</dbReference>
<dbReference type="GO" id="GO:0006178">
    <property type="term" value="P:guanine salvage"/>
    <property type="evidence" value="ECO:0007669"/>
    <property type="project" value="TreeGrafter"/>
</dbReference>
<dbReference type="PANTHER" id="PTHR43340">
    <property type="entry name" value="HYPOXANTHINE-GUANINE PHOSPHORIBOSYLTRANSFERASE"/>
    <property type="match status" value="1"/>
</dbReference>
<protein>
    <recommendedName>
        <fullName evidence="3">Phosphoribosyltransferase domain-containing protein</fullName>
    </recommendedName>
</protein>
<name>A0A0F9V9Q7_9ZZZZ</name>
<evidence type="ECO:0008006" key="3">
    <source>
        <dbReference type="Google" id="ProtNLM"/>
    </source>
</evidence>
<organism evidence="2">
    <name type="scientific">marine sediment metagenome</name>
    <dbReference type="NCBI Taxonomy" id="412755"/>
    <lineage>
        <taxon>unclassified sequences</taxon>
        <taxon>metagenomes</taxon>
        <taxon>ecological metagenomes</taxon>
    </lineage>
</organism>